<dbReference type="AlphaFoldDB" id="A0A0E3BJB6"/>
<evidence type="ECO:0000256" key="6">
    <source>
        <dbReference type="ARBA" id="ARBA00022927"/>
    </source>
</evidence>
<dbReference type="GO" id="GO:0044781">
    <property type="term" value="P:bacterial-type flagellum organization"/>
    <property type="evidence" value="ECO:0007669"/>
    <property type="project" value="UniProtKB-KW"/>
</dbReference>
<dbReference type="GO" id="GO:0005829">
    <property type="term" value="C:cytosol"/>
    <property type="evidence" value="ECO:0007669"/>
    <property type="project" value="TreeGrafter"/>
</dbReference>
<keyword evidence="9" id="KW-0969">Cilium</keyword>
<keyword evidence="4" id="KW-0813">Transport</keyword>
<keyword evidence="9" id="KW-0966">Cell projection</keyword>
<comment type="function">
    <text evidence="1">Needed for flagellar regrowth and assembly.</text>
</comment>
<evidence type="ECO:0000313" key="10">
    <source>
        <dbReference type="Proteomes" id="UP000029567"/>
    </source>
</evidence>
<keyword evidence="7" id="KW-1006">Bacterial flagellum protein export</keyword>
<evidence type="ECO:0000256" key="5">
    <source>
        <dbReference type="ARBA" id="ARBA00022795"/>
    </source>
</evidence>
<gene>
    <name evidence="9" type="ORF">P245_05945</name>
</gene>
<protein>
    <recommendedName>
        <fullName evidence="3">Flagellar assembly protein FliH</fullName>
    </recommendedName>
</protein>
<dbReference type="Pfam" id="PF02108">
    <property type="entry name" value="FliH"/>
    <property type="match status" value="1"/>
</dbReference>
<keyword evidence="9" id="KW-0282">Flagellum</keyword>
<organism evidence="9 10">
    <name type="scientific">Comamonas thiooxydans</name>
    <dbReference type="NCBI Taxonomy" id="363952"/>
    <lineage>
        <taxon>Bacteria</taxon>
        <taxon>Pseudomonadati</taxon>
        <taxon>Pseudomonadota</taxon>
        <taxon>Betaproteobacteria</taxon>
        <taxon>Burkholderiales</taxon>
        <taxon>Comamonadaceae</taxon>
        <taxon>Comamonas</taxon>
    </lineage>
</organism>
<dbReference type="InterPro" id="IPR051472">
    <property type="entry name" value="T3SS_Stator/FliH"/>
</dbReference>
<keyword evidence="6" id="KW-0653">Protein transport</keyword>
<dbReference type="PANTHER" id="PTHR34982">
    <property type="entry name" value="YOP PROTEINS TRANSLOCATION PROTEIN L"/>
    <property type="match status" value="1"/>
</dbReference>
<reference evidence="9 10" key="1">
    <citation type="submission" date="2013-09" db="EMBL/GenBank/DDBJ databases">
        <title>High correlation between genotypes and phenotypes of environmental bacteria Comamonas testosteroni strains.</title>
        <authorList>
            <person name="Liu L."/>
            <person name="Zhu W."/>
            <person name="Xia X."/>
            <person name="Xu B."/>
            <person name="Luo M."/>
            <person name="Wang G."/>
        </authorList>
    </citation>
    <scope>NUCLEOTIDE SEQUENCE [LARGE SCALE GENOMIC DNA]</scope>
    <source>
        <strain evidence="9 10">JL14</strain>
    </source>
</reference>
<dbReference type="PANTHER" id="PTHR34982:SF1">
    <property type="entry name" value="FLAGELLAR ASSEMBLY PROTEIN FLIH"/>
    <property type="match status" value="1"/>
</dbReference>
<keyword evidence="5" id="KW-1005">Bacterial flagellum biogenesis</keyword>
<evidence type="ECO:0000313" key="9">
    <source>
        <dbReference type="EMBL" id="KGG96504.1"/>
    </source>
</evidence>
<dbReference type="Proteomes" id="UP000029567">
    <property type="component" value="Unassembled WGS sequence"/>
</dbReference>
<evidence type="ECO:0000256" key="3">
    <source>
        <dbReference type="ARBA" id="ARBA00016507"/>
    </source>
</evidence>
<dbReference type="RefSeq" id="WP_034378036.1">
    <property type="nucleotide sequence ID" value="NZ_AWTN01000046.1"/>
</dbReference>
<evidence type="ECO:0000256" key="2">
    <source>
        <dbReference type="ARBA" id="ARBA00006602"/>
    </source>
</evidence>
<name>A0A0E3BJB6_9BURK</name>
<evidence type="ECO:0000259" key="8">
    <source>
        <dbReference type="Pfam" id="PF02108"/>
    </source>
</evidence>
<evidence type="ECO:0000256" key="1">
    <source>
        <dbReference type="ARBA" id="ARBA00003041"/>
    </source>
</evidence>
<evidence type="ECO:0000256" key="7">
    <source>
        <dbReference type="ARBA" id="ARBA00023225"/>
    </source>
</evidence>
<proteinExistence type="inferred from homology"/>
<dbReference type="InterPro" id="IPR018035">
    <property type="entry name" value="Flagellar_FliH/T3SS_HrpE"/>
</dbReference>
<dbReference type="EMBL" id="AWTN01000046">
    <property type="protein sequence ID" value="KGG96504.1"/>
    <property type="molecule type" value="Genomic_DNA"/>
</dbReference>
<sequence>MSKGQPPRSHSRFIPQEEIDDSTVVQWRFGAVDAQDRGVFAPAQQAAFIPAGVEHFNGFSPSIAHQPQAQPEVQAVEPVEPVEPVAPAFDEEQLQQMLEQARAEGHAQGLAEGRTQTQQQWQQHLDDHINGAGRESAQRVDGVLQGLEDNFKQLQSGMAQELLNLACDIARQVVRQELRSQPQALLPVIREALDMLVDESRPVTVRLNPADFELLDEALRTEHGAHSRIQWLGDASIAPGDVKVESGGAEIDGGLDKRWRRAVAALGLVSTWYDGDKA</sequence>
<evidence type="ECO:0000256" key="4">
    <source>
        <dbReference type="ARBA" id="ARBA00022448"/>
    </source>
</evidence>
<dbReference type="GO" id="GO:0015031">
    <property type="term" value="P:protein transport"/>
    <property type="evidence" value="ECO:0007669"/>
    <property type="project" value="UniProtKB-KW"/>
</dbReference>
<comment type="caution">
    <text evidence="9">The sequence shown here is derived from an EMBL/GenBank/DDBJ whole genome shotgun (WGS) entry which is preliminary data.</text>
</comment>
<feature type="domain" description="Flagellar assembly protein FliH/Type III secretion system HrpE" evidence="8">
    <location>
        <begin position="137"/>
        <end position="261"/>
    </location>
</feature>
<comment type="similarity">
    <text evidence="2">Belongs to the FliH family.</text>
</comment>
<accession>A0A0E3BJB6</accession>